<protein>
    <submittedName>
        <fullName evidence="2">Uncharacterized protein</fullName>
    </submittedName>
</protein>
<evidence type="ECO:0000313" key="3">
    <source>
        <dbReference type="Proteomes" id="UP001371305"/>
    </source>
</evidence>
<accession>A0ABU9AV87</accession>
<evidence type="ECO:0000256" key="1">
    <source>
        <dbReference type="SAM" id="SignalP"/>
    </source>
</evidence>
<feature type="chain" id="PRO_5045573245" evidence="1">
    <location>
        <begin position="23"/>
        <end position="174"/>
    </location>
</feature>
<reference evidence="2 3" key="1">
    <citation type="submission" date="2024-04" db="EMBL/GenBank/DDBJ databases">
        <title>Luteolibacter sp. isolated from soil.</title>
        <authorList>
            <person name="An J."/>
        </authorList>
    </citation>
    <scope>NUCLEOTIDE SEQUENCE [LARGE SCALE GENOMIC DNA]</scope>
    <source>
        <strain evidence="2 3">Y139</strain>
    </source>
</reference>
<evidence type="ECO:0000313" key="2">
    <source>
        <dbReference type="EMBL" id="MEK7950535.1"/>
    </source>
</evidence>
<feature type="signal peptide" evidence="1">
    <location>
        <begin position="1"/>
        <end position="22"/>
    </location>
</feature>
<proteinExistence type="predicted"/>
<keyword evidence="3" id="KW-1185">Reference proteome</keyword>
<keyword evidence="1" id="KW-0732">Signal</keyword>
<sequence length="174" mass="18703">MRLPLIFAAAALIASCSGPTSSSEPVVDATAPASSKPLSINPPSHWKVVMDKPGFPIAMCVFQIPNPADKAGKNSTNVVVGAYQANSKQAQDALAGTKRRFVKTSLQSSRKGAWDIESYAEIEGVTRYRILDGTQVLPDKTLFIRFAWPNLPGNAPSYDADMARAFDNLLGQVH</sequence>
<gene>
    <name evidence="2" type="ORF">WKV53_08515</name>
</gene>
<dbReference type="RefSeq" id="WP_341404143.1">
    <property type="nucleotide sequence ID" value="NZ_JBBUKT010000003.1"/>
</dbReference>
<organism evidence="2 3">
    <name type="scientific">Luteolibacter soli</name>
    <dbReference type="NCBI Taxonomy" id="3135280"/>
    <lineage>
        <taxon>Bacteria</taxon>
        <taxon>Pseudomonadati</taxon>
        <taxon>Verrucomicrobiota</taxon>
        <taxon>Verrucomicrobiia</taxon>
        <taxon>Verrucomicrobiales</taxon>
        <taxon>Verrucomicrobiaceae</taxon>
        <taxon>Luteolibacter</taxon>
    </lineage>
</organism>
<comment type="caution">
    <text evidence="2">The sequence shown here is derived from an EMBL/GenBank/DDBJ whole genome shotgun (WGS) entry which is preliminary data.</text>
</comment>
<name>A0ABU9AV87_9BACT</name>
<dbReference type="PROSITE" id="PS51257">
    <property type="entry name" value="PROKAR_LIPOPROTEIN"/>
    <property type="match status" value="1"/>
</dbReference>
<dbReference type="EMBL" id="JBBUKT010000003">
    <property type="protein sequence ID" value="MEK7950535.1"/>
    <property type="molecule type" value="Genomic_DNA"/>
</dbReference>
<dbReference type="Proteomes" id="UP001371305">
    <property type="component" value="Unassembled WGS sequence"/>
</dbReference>